<evidence type="ECO:0000313" key="5">
    <source>
        <dbReference type="EMBL" id="KAF8776966.1"/>
    </source>
</evidence>
<feature type="domain" description="3CxxC-type" evidence="4">
    <location>
        <begin position="75"/>
        <end position="177"/>
    </location>
</feature>
<keyword evidence="1" id="KW-0479">Metal-binding</keyword>
<dbReference type="GO" id="GO:0008270">
    <property type="term" value="F:zinc ion binding"/>
    <property type="evidence" value="ECO:0007669"/>
    <property type="project" value="UniProtKB-KW"/>
</dbReference>
<keyword evidence="3" id="KW-0862">Zinc</keyword>
<dbReference type="Proteomes" id="UP000807504">
    <property type="component" value="Unassembled WGS sequence"/>
</dbReference>
<keyword evidence="6" id="KW-1185">Reference proteome</keyword>
<reference evidence="5" key="1">
    <citation type="journal article" date="2020" name="bioRxiv">
        <title>Chromosome-level reference genome of the European wasp spider Argiope bruennichi: a resource for studies on range expansion and evolutionary adaptation.</title>
        <authorList>
            <person name="Sheffer M.M."/>
            <person name="Hoppe A."/>
            <person name="Krehenwinkel H."/>
            <person name="Uhl G."/>
            <person name="Kuss A.W."/>
            <person name="Jensen L."/>
            <person name="Jensen C."/>
            <person name="Gillespie R.G."/>
            <person name="Hoff K.J."/>
            <person name="Prost S."/>
        </authorList>
    </citation>
    <scope>NUCLEOTIDE SEQUENCE</scope>
</reference>
<reference evidence="5" key="2">
    <citation type="submission" date="2020-06" db="EMBL/GenBank/DDBJ databases">
        <authorList>
            <person name="Sheffer M."/>
        </authorList>
    </citation>
    <scope>NUCLEOTIDE SEQUENCE</scope>
</reference>
<protein>
    <recommendedName>
        <fullName evidence="4">3CxxC-type domain-containing protein</fullName>
    </recommendedName>
</protein>
<dbReference type="SMART" id="SM01328">
    <property type="entry name" value="zf-3CxxC"/>
    <property type="match status" value="1"/>
</dbReference>
<evidence type="ECO:0000256" key="2">
    <source>
        <dbReference type="ARBA" id="ARBA00022771"/>
    </source>
</evidence>
<dbReference type="Pfam" id="PF13695">
    <property type="entry name" value="Zn_ribbon_3CxxC"/>
    <property type="match status" value="1"/>
</dbReference>
<gene>
    <name evidence="5" type="ORF">HNY73_013898</name>
</gene>
<sequence>MRISGGMMKHGGNMFDYFIIKTPKAMFKYLAHLSLCPHPRAVEPEDVSIPMSLEMRKRNMHSYDFAPDRSEFAVPGIGYYRCDICYNYWRSAYAWVVVDLRKPNISYRWKMKCKYCCFHEKHAGVTPVFAVEEIKNLTKKAINLYLYELFMDLDLGLYQIGSKGPHPKELCERCEWGKKECWKTCKPARLPHGHLLQI</sequence>
<dbReference type="EMBL" id="JABXBU010002072">
    <property type="protein sequence ID" value="KAF8776966.1"/>
    <property type="molecule type" value="Genomic_DNA"/>
</dbReference>
<dbReference type="AlphaFoldDB" id="A0A8T0ER84"/>
<comment type="caution">
    <text evidence="5">The sequence shown here is derived from an EMBL/GenBank/DDBJ whole genome shotgun (WGS) entry which is preliminary data.</text>
</comment>
<keyword evidence="2" id="KW-0863">Zinc-finger</keyword>
<name>A0A8T0ER84_ARGBR</name>
<evidence type="ECO:0000313" key="6">
    <source>
        <dbReference type="Proteomes" id="UP000807504"/>
    </source>
</evidence>
<dbReference type="InterPro" id="IPR027377">
    <property type="entry name" value="ZAR1/RTP1-5-like_Znf-3CxxC"/>
</dbReference>
<proteinExistence type="predicted"/>
<accession>A0A8T0ER84</accession>
<organism evidence="5 6">
    <name type="scientific">Argiope bruennichi</name>
    <name type="common">Wasp spider</name>
    <name type="synonym">Aranea bruennichi</name>
    <dbReference type="NCBI Taxonomy" id="94029"/>
    <lineage>
        <taxon>Eukaryota</taxon>
        <taxon>Metazoa</taxon>
        <taxon>Ecdysozoa</taxon>
        <taxon>Arthropoda</taxon>
        <taxon>Chelicerata</taxon>
        <taxon>Arachnida</taxon>
        <taxon>Araneae</taxon>
        <taxon>Araneomorphae</taxon>
        <taxon>Entelegynae</taxon>
        <taxon>Araneoidea</taxon>
        <taxon>Araneidae</taxon>
        <taxon>Argiope</taxon>
    </lineage>
</organism>
<evidence type="ECO:0000256" key="1">
    <source>
        <dbReference type="ARBA" id="ARBA00022723"/>
    </source>
</evidence>
<evidence type="ECO:0000256" key="3">
    <source>
        <dbReference type="ARBA" id="ARBA00022833"/>
    </source>
</evidence>
<evidence type="ECO:0000259" key="4">
    <source>
        <dbReference type="SMART" id="SM01328"/>
    </source>
</evidence>